<evidence type="ECO:0000313" key="3">
    <source>
        <dbReference type="EMBL" id="TPX64429.1"/>
    </source>
</evidence>
<reference evidence="3 4" key="1">
    <citation type="journal article" date="2019" name="Sci. Rep.">
        <title>Comparative genomics of chytrid fungi reveal insights into the obligate biotrophic and pathogenic lifestyle of Synchytrium endobioticum.</title>
        <authorList>
            <person name="van de Vossenberg B.T.L.H."/>
            <person name="Warris S."/>
            <person name="Nguyen H.D.T."/>
            <person name="van Gent-Pelzer M.P.E."/>
            <person name="Joly D.L."/>
            <person name="van de Geest H.C."/>
            <person name="Bonants P.J.M."/>
            <person name="Smith D.S."/>
            <person name="Levesque C.A."/>
            <person name="van der Lee T.A.J."/>
        </authorList>
    </citation>
    <scope>NUCLEOTIDE SEQUENCE [LARGE SCALE GENOMIC DNA]</scope>
    <source>
        <strain evidence="3 4">CBS 675.73</strain>
    </source>
</reference>
<feature type="region of interest" description="Disordered" evidence="2">
    <location>
        <begin position="337"/>
        <end position="362"/>
    </location>
</feature>
<dbReference type="AlphaFoldDB" id="A0A507EJK1"/>
<evidence type="ECO:0000256" key="2">
    <source>
        <dbReference type="SAM" id="MobiDB-lite"/>
    </source>
</evidence>
<feature type="compositionally biased region" description="Polar residues" evidence="2">
    <location>
        <begin position="212"/>
        <end position="223"/>
    </location>
</feature>
<keyword evidence="4" id="KW-1185">Reference proteome</keyword>
<keyword evidence="1" id="KW-0175">Coiled coil</keyword>
<organism evidence="3 4">
    <name type="scientific">Chytriomyces confervae</name>
    <dbReference type="NCBI Taxonomy" id="246404"/>
    <lineage>
        <taxon>Eukaryota</taxon>
        <taxon>Fungi</taxon>
        <taxon>Fungi incertae sedis</taxon>
        <taxon>Chytridiomycota</taxon>
        <taxon>Chytridiomycota incertae sedis</taxon>
        <taxon>Chytridiomycetes</taxon>
        <taxon>Chytridiales</taxon>
        <taxon>Chytriomycetaceae</taxon>
        <taxon>Chytriomyces</taxon>
    </lineage>
</organism>
<evidence type="ECO:0000313" key="4">
    <source>
        <dbReference type="Proteomes" id="UP000320333"/>
    </source>
</evidence>
<dbReference type="OrthoDB" id="2125900at2759"/>
<evidence type="ECO:0000256" key="1">
    <source>
        <dbReference type="SAM" id="Coils"/>
    </source>
</evidence>
<feature type="coiled-coil region" evidence="1">
    <location>
        <begin position="250"/>
        <end position="286"/>
    </location>
</feature>
<feature type="compositionally biased region" description="Low complexity" evidence="2">
    <location>
        <begin position="342"/>
        <end position="362"/>
    </location>
</feature>
<accession>A0A507EJK1</accession>
<dbReference type="Proteomes" id="UP000320333">
    <property type="component" value="Unassembled WGS sequence"/>
</dbReference>
<comment type="caution">
    <text evidence="3">The sequence shown here is derived from an EMBL/GenBank/DDBJ whole genome shotgun (WGS) entry which is preliminary data.</text>
</comment>
<sequence>MGCGASKAQNDVVQTTTPSIKVDPLPMIAKVAPAPTSVPGIASPVDNASAVEDASVAQGAPIVEVRVPEVDARSEAEANNASVLSKAKVPSIPVVSDSGSQTPAKPAAAAHKPVAFEIPLDEELFKPVQPQVPASEEPVPQLAGDCVVAAPAEGAAAARSSASAGASANSTKLSLPKLDLSSRDIMAKLANTEERWKDLERQEIRRKRKSKPSLTSASQTTLGANGRPMTAAEATNPAELKQRLLDKEARAAARRARELLKLQNKLAKQEEHARQVQERKKKLGRLSNEALNLSWGGEEEDEVEKAKAYGAALRDAVGIDGIMKMKLQARKDEGLVLDNDSGKGSSAASVNNGSRSGSGRSLGFAEDELPSLLTLPHHPRFAFFKDENVLHGFPSF</sequence>
<protein>
    <submittedName>
        <fullName evidence="3">Uncharacterized protein</fullName>
    </submittedName>
</protein>
<proteinExistence type="predicted"/>
<feature type="region of interest" description="Disordered" evidence="2">
    <location>
        <begin position="200"/>
        <end position="240"/>
    </location>
</feature>
<name>A0A507EJK1_9FUNG</name>
<gene>
    <name evidence="3" type="ORF">CcCBS67573_g08407</name>
</gene>
<dbReference type="EMBL" id="QEAP01000545">
    <property type="protein sequence ID" value="TPX64429.1"/>
    <property type="molecule type" value="Genomic_DNA"/>
</dbReference>